<evidence type="ECO:0000256" key="1">
    <source>
        <dbReference type="SAM" id="MobiDB-lite"/>
    </source>
</evidence>
<proteinExistence type="predicted"/>
<keyword evidence="3" id="KW-1185">Reference proteome</keyword>
<dbReference type="OrthoDB" id="2795309at2759"/>
<feature type="region of interest" description="Disordered" evidence="1">
    <location>
        <begin position="551"/>
        <end position="593"/>
    </location>
</feature>
<feature type="compositionally biased region" description="Basic and acidic residues" evidence="1">
    <location>
        <begin position="554"/>
        <end position="575"/>
    </location>
</feature>
<dbReference type="AlphaFoldDB" id="A0A067LSC4"/>
<evidence type="ECO:0000313" key="3">
    <source>
        <dbReference type="Proteomes" id="UP000027195"/>
    </source>
</evidence>
<gene>
    <name evidence="2" type="ORF">BOTBODRAFT_181872</name>
</gene>
<dbReference type="STRING" id="930990.A0A067LSC4"/>
<reference evidence="3" key="1">
    <citation type="journal article" date="2014" name="Proc. Natl. Acad. Sci. U.S.A.">
        <title>Extensive sampling of basidiomycete genomes demonstrates inadequacy of the white-rot/brown-rot paradigm for wood decay fungi.</title>
        <authorList>
            <person name="Riley R."/>
            <person name="Salamov A.A."/>
            <person name="Brown D.W."/>
            <person name="Nagy L.G."/>
            <person name="Floudas D."/>
            <person name="Held B.W."/>
            <person name="Levasseur A."/>
            <person name="Lombard V."/>
            <person name="Morin E."/>
            <person name="Otillar R."/>
            <person name="Lindquist E.A."/>
            <person name="Sun H."/>
            <person name="LaButti K.M."/>
            <person name="Schmutz J."/>
            <person name="Jabbour D."/>
            <person name="Luo H."/>
            <person name="Baker S.E."/>
            <person name="Pisabarro A.G."/>
            <person name="Walton J.D."/>
            <person name="Blanchette R.A."/>
            <person name="Henrissat B."/>
            <person name="Martin F."/>
            <person name="Cullen D."/>
            <person name="Hibbett D.S."/>
            <person name="Grigoriev I.V."/>
        </authorList>
    </citation>
    <scope>NUCLEOTIDE SEQUENCE [LARGE SCALE GENOMIC DNA]</scope>
    <source>
        <strain evidence="3">FD-172 SS1</strain>
    </source>
</reference>
<dbReference type="HOGENOM" id="CLU_015086_1_0_1"/>
<dbReference type="EMBL" id="KL198153">
    <property type="protein sequence ID" value="KDQ06153.1"/>
    <property type="molecule type" value="Genomic_DNA"/>
</dbReference>
<organism evidence="2 3">
    <name type="scientific">Botryobasidium botryosum (strain FD-172 SS1)</name>
    <dbReference type="NCBI Taxonomy" id="930990"/>
    <lineage>
        <taxon>Eukaryota</taxon>
        <taxon>Fungi</taxon>
        <taxon>Dikarya</taxon>
        <taxon>Basidiomycota</taxon>
        <taxon>Agaricomycotina</taxon>
        <taxon>Agaricomycetes</taxon>
        <taxon>Cantharellales</taxon>
        <taxon>Botryobasidiaceae</taxon>
        <taxon>Botryobasidium</taxon>
    </lineage>
</organism>
<dbReference type="InParanoid" id="A0A067LSC4"/>
<feature type="compositionally biased region" description="Low complexity" evidence="1">
    <location>
        <begin position="174"/>
        <end position="196"/>
    </location>
</feature>
<feature type="region of interest" description="Disordered" evidence="1">
    <location>
        <begin position="481"/>
        <end position="509"/>
    </location>
</feature>
<evidence type="ECO:0000313" key="2">
    <source>
        <dbReference type="EMBL" id="KDQ06153.1"/>
    </source>
</evidence>
<feature type="region of interest" description="Disordered" evidence="1">
    <location>
        <begin position="152"/>
        <end position="212"/>
    </location>
</feature>
<name>A0A067LSC4_BOTB1</name>
<protein>
    <submittedName>
        <fullName evidence="2">Uncharacterized protein</fullName>
    </submittedName>
</protein>
<accession>A0A067LSC4</accession>
<dbReference type="Proteomes" id="UP000027195">
    <property type="component" value="Unassembled WGS sequence"/>
</dbReference>
<sequence>MAIAKEVPANSSLEETVPPQLDLPFNVISENTPDDLKPRILAEQRDWLKEVMISARSVPSLLPYLDNAVLTPERAVLTRLMLSAAHASAMNVTQMIDAIHDITPISEGAVARIIAAAQSDDESPDEDDVFRLTTTNRLSKIEESIARIEKLAKQAASPPKNKNTPGPSAPGVPTPTGKATPAAAPATYASAAASQTENPRKFNPSPNQPSAFRKKVRDPLEHGELLFSPLSALSRDGNAGRIDGVNSLNLVNGELAQKTPKCSIKGIRWTPRGNVLLTPSTPEEWDILAKHGPGILEHLCGVKFALRTAIPSKNLVLHGWPASHEKLPNIADVCQSLATGLKIDSSDLIQENTRWLSGPKSNKNRPPLLLLAVATDEVADLLLYNNPHWVLGKKLSFKKFSTPPTIPNQCNRCWKVGHPTWRCSVKTAVCGICAKDHGTVKHKCPTKACRITGKKCEHQSYTCPICSQDHPAWDRDCQERQIQRAAHPPKKPRATPKATAAPADSPVRKAANLIRSFTRDHIARPRRDVSKMSDLDLVKKFRLWAVVRTRERRPRANDGGHKEDRDRAASTRSDAETYGIQGVNTRGEGKGAL</sequence>